<dbReference type="InterPro" id="IPR037479">
    <property type="entry name" value="Tauto_MSAD"/>
</dbReference>
<sequence length="129" mass="14665">MPFVRIDLHAGKSKEELSVISRAVHQSMVDTIDVPEDDYFQVISTHAQGELLYDRAYLNIARSDQQIFIQITMKEGRATRKKRALYARIAEQLEKNAGIRPQDIMIILTENTQDNWSFGNGIAQLATDA</sequence>
<dbReference type="Proteomes" id="UP000460318">
    <property type="component" value="Unassembled WGS sequence"/>
</dbReference>
<dbReference type="Gene3D" id="3.30.429.10">
    <property type="entry name" value="Macrophage Migration Inhibitory Factor"/>
    <property type="match status" value="1"/>
</dbReference>
<dbReference type="EMBL" id="WUBI01000007">
    <property type="protein sequence ID" value="MWV47365.1"/>
    <property type="molecule type" value="Genomic_DNA"/>
</dbReference>
<protein>
    <submittedName>
        <fullName evidence="1">Tautomerase family protein</fullName>
    </submittedName>
</protein>
<name>A0A7X3IPI1_9BACL</name>
<dbReference type="RefSeq" id="WP_160500958.1">
    <property type="nucleotide sequence ID" value="NZ_WUBI01000007.1"/>
</dbReference>
<organism evidence="1 2">
    <name type="scientific">Paenibacillus dendrobii</name>
    <dbReference type="NCBI Taxonomy" id="2691084"/>
    <lineage>
        <taxon>Bacteria</taxon>
        <taxon>Bacillati</taxon>
        <taxon>Bacillota</taxon>
        <taxon>Bacilli</taxon>
        <taxon>Bacillales</taxon>
        <taxon>Paenibacillaceae</taxon>
        <taxon>Paenibacillus</taxon>
    </lineage>
</organism>
<dbReference type="PANTHER" id="PTHR38460">
    <property type="entry name" value="TAUTOMERASE YOLI-RELATED"/>
    <property type="match status" value="1"/>
</dbReference>
<dbReference type="AlphaFoldDB" id="A0A7X3IPI1"/>
<dbReference type="SUPFAM" id="SSF55331">
    <property type="entry name" value="Tautomerase/MIF"/>
    <property type="match status" value="1"/>
</dbReference>
<reference evidence="1 2" key="1">
    <citation type="submission" date="2019-12" db="EMBL/GenBank/DDBJ databases">
        <title>Paenibacillus sp. nov., an endophytic bacterium isolated from the stem of Dendrobium.</title>
        <authorList>
            <person name="Zhao R."/>
        </authorList>
    </citation>
    <scope>NUCLEOTIDE SEQUENCE [LARGE SCALE GENOMIC DNA]</scope>
    <source>
        <strain evidence="1 2">HJL G12</strain>
    </source>
</reference>
<evidence type="ECO:0000313" key="2">
    <source>
        <dbReference type="Proteomes" id="UP000460318"/>
    </source>
</evidence>
<keyword evidence="2" id="KW-1185">Reference proteome</keyword>
<dbReference type="PANTHER" id="PTHR38460:SF1">
    <property type="entry name" value="TAUTOMERASE YOLI-RELATED"/>
    <property type="match status" value="1"/>
</dbReference>
<proteinExistence type="predicted"/>
<accession>A0A7X3IPI1</accession>
<comment type="caution">
    <text evidence="1">The sequence shown here is derived from an EMBL/GenBank/DDBJ whole genome shotgun (WGS) entry which is preliminary data.</text>
</comment>
<gene>
    <name evidence="1" type="ORF">GRF59_27595</name>
</gene>
<dbReference type="Pfam" id="PF14552">
    <property type="entry name" value="Tautomerase_2"/>
    <property type="match status" value="1"/>
</dbReference>
<evidence type="ECO:0000313" key="1">
    <source>
        <dbReference type="EMBL" id="MWV47365.1"/>
    </source>
</evidence>
<dbReference type="InterPro" id="IPR014347">
    <property type="entry name" value="Tautomerase/MIF_sf"/>
</dbReference>